<proteinExistence type="predicted"/>
<accession>D5JFF7</accession>
<dbReference type="GeneID" id="8997341"/>
<sequence>MIMIPVISVREQVAKPRAVKVGDFLDVSFTCGETQKQHKESFSVILVSKDSDGSMVYILHKVGTARVQGHVMIISVYPGGDKVSSQCLDKVTARYLRDSVFMAEISKIYVNSRSAVDGIVTHVGDELMFTEKSHESVRRAVKVGDKLGSPRRDYVVEYITSSGDIIVKAEKGSTVVISRRDKKLIESLNQNLEWIDESEVYAA</sequence>
<dbReference type="Proteomes" id="UP000002373">
    <property type="component" value="Segment"/>
</dbReference>
<gene>
    <name evidence="1" type="ORF">KP15_109</name>
</gene>
<name>D5JFF7_9CAUD</name>
<keyword evidence="2" id="KW-1185">Reference proteome</keyword>
<dbReference type="EMBL" id="GU295964">
    <property type="protein sequence ID" value="ADE34941.1"/>
    <property type="molecule type" value="Genomic_DNA"/>
</dbReference>
<dbReference type="KEGG" id="vg:8997341"/>
<evidence type="ECO:0000313" key="2">
    <source>
        <dbReference type="Proteomes" id="UP000002373"/>
    </source>
</evidence>
<protein>
    <submittedName>
        <fullName evidence="1">Uncharacterized protein</fullName>
    </submittedName>
</protein>
<dbReference type="RefSeq" id="YP_003579985.1">
    <property type="nucleotide sequence ID" value="NC_014036.1"/>
</dbReference>
<organism evidence="1 2">
    <name type="scientific">Klebsiella phage KP15</name>
    <dbReference type="NCBI Taxonomy" id="707757"/>
    <lineage>
        <taxon>Viruses</taxon>
        <taxon>Duplodnaviria</taxon>
        <taxon>Heunggongvirae</taxon>
        <taxon>Uroviricota</taxon>
        <taxon>Caudoviricetes</taxon>
        <taxon>Pantevenvirales</taxon>
        <taxon>Straboviridae</taxon>
        <taxon>Slopekvirus</taxon>
        <taxon>Slopekvirus kp15</taxon>
    </lineage>
</organism>
<evidence type="ECO:0000313" key="1">
    <source>
        <dbReference type="EMBL" id="ADE34941.1"/>
    </source>
</evidence>
<reference evidence="1 2" key="1">
    <citation type="submission" date="2010-10" db="EMBL/GenBank/DDBJ databases">
        <title>Genomic sequence and analysis of Klebsiella sp. KP15 bacteriophage.</title>
        <authorList>
            <person name="Drulis-Kawa Z."/>
            <person name="Maciaszczyk-Dziubinska E."/>
            <person name="Bocer T."/>
        </authorList>
    </citation>
    <scope>NUCLEOTIDE SEQUENCE [LARGE SCALE GENOMIC DNA]</scope>
</reference>